<dbReference type="EMBL" id="QNRI01000005">
    <property type="protein sequence ID" value="RBO98231.1"/>
    <property type="molecule type" value="Genomic_DNA"/>
</dbReference>
<evidence type="ECO:0000256" key="1">
    <source>
        <dbReference type="SAM" id="MobiDB-lite"/>
    </source>
</evidence>
<accession>A0A366E774</accession>
<gene>
    <name evidence="2" type="ORF">DES48_10581</name>
</gene>
<feature type="compositionally biased region" description="Acidic residues" evidence="1">
    <location>
        <begin position="15"/>
        <end position="25"/>
    </location>
</feature>
<evidence type="ECO:0000313" key="2">
    <source>
        <dbReference type="EMBL" id="RBO98231.1"/>
    </source>
</evidence>
<proteinExistence type="predicted"/>
<name>A0A366E774_9BACI</name>
<keyword evidence="3" id="KW-1185">Reference proteome</keyword>
<evidence type="ECO:0000313" key="3">
    <source>
        <dbReference type="Proteomes" id="UP000252254"/>
    </source>
</evidence>
<dbReference type="AlphaFoldDB" id="A0A366E774"/>
<dbReference type="Proteomes" id="UP000252254">
    <property type="component" value="Unassembled WGS sequence"/>
</dbReference>
<feature type="region of interest" description="Disordered" evidence="1">
    <location>
        <begin position="1"/>
        <end position="25"/>
    </location>
</feature>
<sequence>RINLPKNRKPKESKEDDEDEFFLFT</sequence>
<comment type="caution">
    <text evidence="2">The sequence shown here is derived from an EMBL/GenBank/DDBJ whole genome shotgun (WGS) entry which is preliminary data.</text>
</comment>
<protein>
    <submittedName>
        <fullName evidence="2">Uncharacterized protein</fullName>
    </submittedName>
</protein>
<feature type="compositionally biased region" description="Basic residues" evidence="1">
    <location>
        <begin position="1"/>
        <end position="11"/>
    </location>
</feature>
<reference evidence="2 3" key="1">
    <citation type="submission" date="2018-06" db="EMBL/GenBank/DDBJ databases">
        <title>Genomic Encyclopedia of Type Strains, Phase IV (KMG-IV): sequencing the most valuable type-strain genomes for metagenomic binning, comparative biology and taxonomic classification.</title>
        <authorList>
            <person name="Goeker M."/>
        </authorList>
    </citation>
    <scope>NUCLEOTIDE SEQUENCE [LARGE SCALE GENOMIC DNA]</scope>
    <source>
        <strain evidence="2 3">DSM 15140</strain>
    </source>
</reference>
<feature type="non-terminal residue" evidence="2">
    <location>
        <position position="1"/>
    </location>
</feature>
<organism evidence="2 3">
    <name type="scientific">Paraliobacillus ryukyuensis</name>
    <dbReference type="NCBI Taxonomy" id="200904"/>
    <lineage>
        <taxon>Bacteria</taxon>
        <taxon>Bacillati</taxon>
        <taxon>Bacillota</taxon>
        <taxon>Bacilli</taxon>
        <taxon>Bacillales</taxon>
        <taxon>Bacillaceae</taxon>
        <taxon>Paraliobacillus</taxon>
    </lineage>
</organism>